<dbReference type="InterPro" id="IPR017850">
    <property type="entry name" value="Alkaline_phosphatase_core_sf"/>
</dbReference>
<sequence length="484" mass="55911">MNRFFLILLLVFSITACSKYSQNEKPNIVWIIAEDLSQDLGVYENELVNTPNIDQLAQKGVTFTNVFTTAAVCTPSRTALATGMYQTSIGAHHMGYPDELKPNLPDSIQTVHQVFKENGYITANIEDEPANGKTHWAFKADLKANFDYNHWNSILSQSKPFFAQISISNTHRPFPEVKSNGNILDKVKIPPYYPDHEIVRKEFIRYYESINILDDKVGQILSFLKRSNLAKDTIVILFSDHGRPMTRGKYWNYDSGIRVPMIIHMPRGLTAPVEYIPGSTENQLISHIDITATTLSFAGIQKPNYMQGRIFWGKGKEKERQYVFSTSDRISELHFQSRAVRSQKYKYIRNYRHNFSINGASTAYRKANHPVYHVLNILHKEDKLTSEQLRLLETLPKEELYYLDNDPHELYNLAADSSYLEQLQIHRKALDNWIATTQDKGMEADDEEVISAFNEIGKQSYERFQDQIQQLHEQIGKELNRSMR</sequence>
<evidence type="ECO:0000313" key="5">
    <source>
        <dbReference type="Proteomes" id="UP000184041"/>
    </source>
</evidence>
<dbReference type="Proteomes" id="UP000184041">
    <property type="component" value="Unassembled WGS sequence"/>
</dbReference>
<dbReference type="InterPro" id="IPR050738">
    <property type="entry name" value="Sulfatase"/>
</dbReference>
<organism evidence="4 5">
    <name type="scientific">Fodinibius roseus</name>
    <dbReference type="NCBI Taxonomy" id="1194090"/>
    <lineage>
        <taxon>Bacteria</taxon>
        <taxon>Pseudomonadati</taxon>
        <taxon>Balneolota</taxon>
        <taxon>Balneolia</taxon>
        <taxon>Balneolales</taxon>
        <taxon>Balneolaceae</taxon>
        <taxon>Fodinibius</taxon>
    </lineage>
</organism>
<reference evidence="4 5" key="1">
    <citation type="submission" date="2016-11" db="EMBL/GenBank/DDBJ databases">
        <authorList>
            <person name="Jaros S."/>
            <person name="Januszkiewicz K."/>
            <person name="Wedrychowicz H."/>
        </authorList>
    </citation>
    <scope>NUCLEOTIDE SEQUENCE [LARGE SCALE GENOMIC DNA]</scope>
    <source>
        <strain evidence="4 5">DSM 21986</strain>
    </source>
</reference>
<comment type="similarity">
    <text evidence="1">Belongs to the sulfatase family.</text>
</comment>
<protein>
    <submittedName>
        <fullName evidence="4">Arylsulfatase A</fullName>
    </submittedName>
</protein>
<dbReference type="Pfam" id="PF00884">
    <property type="entry name" value="Sulfatase"/>
    <property type="match status" value="1"/>
</dbReference>
<dbReference type="EMBL" id="FQUS01000011">
    <property type="protein sequence ID" value="SHF62115.1"/>
    <property type="molecule type" value="Genomic_DNA"/>
</dbReference>
<gene>
    <name evidence="4" type="ORF">SAMN05443144_1111</name>
</gene>
<evidence type="ECO:0000313" key="4">
    <source>
        <dbReference type="EMBL" id="SHF62115.1"/>
    </source>
</evidence>
<keyword evidence="5" id="KW-1185">Reference proteome</keyword>
<dbReference type="AlphaFoldDB" id="A0A1M5D5I3"/>
<dbReference type="SUPFAM" id="SSF53649">
    <property type="entry name" value="Alkaline phosphatase-like"/>
    <property type="match status" value="1"/>
</dbReference>
<dbReference type="PANTHER" id="PTHR42693">
    <property type="entry name" value="ARYLSULFATASE FAMILY MEMBER"/>
    <property type="match status" value="1"/>
</dbReference>
<dbReference type="RefSeq" id="WP_073063890.1">
    <property type="nucleotide sequence ID" value="NZ_FQUS01000011.1"/>
</dbReference>
<dbReference type="InterPro" id="IPR000917">
    <property type="entry name" value="Sulfatase_N"/>
</dbReference>
<evidence type="ECO:0000256" key="2">
    <source>
        <dbReference type="ARBA" id="ARBA00022801"/>
    </source>
</evidence>
<feature type="domain" description="Sulfatase N-terminal" evidence="3">
    <location>
        <begin position="26"/>
        <end position="300"/>
    </location>
</feature>
<accession>A0A1M5D5I3</accession>
<dbReference type="CDD" id="cd16027">
    <property type="entry name" value="SGSH"/>
    <property type="match status" value="1"/>
</dbReference>
<name>A0A1M5D5I3_9BACT</name>
<evidence type="ECO:0000256" key="1">
    <source>
        <dbReference type="ARBA" id="ARBA00008779"/>
    </source>
</evidence>
<dbReference type="PANTHER" id="PTHR42693:SF53">
    <property type="entry name" value="ENDO-4-O-SULFATASE"/>
    <property type="match status" value="1"/>
</dbReference>
<proteinExistence type="inferred from homology"/>
<keyword evidence="2" id="KW-0378">Hydrolase</keyword>
<evidence type="ECO:0000259" key="3">
    <source>
        <dbReference type="Pfam" id="PF00884"/>
    </source>
</evidence>
<dbReference type="PROSITE" id="PS51257">
    <property type="entry name" value="PROKAR_LIPOPROTEIN"/>
    <property type="match status" value="1"/>
</dbReference>
<dbReference type="GO" id="GO:0004065">
    <property type="term" value="F:arylsulfatase activity"/>
    <property type="evidence" value="ECO:0007669"/>
    <property type="project" value="TreeGrafter"/>
</dbReference>
<dbReference type="Gene3D" id="3.40.720.10">
    <property type="entry name" value="Alkaline Phosphatase, subunit A"/>
    <property type="match status" value="1"/>
</dbReference>